<dbReference type="SUPFAM" id="SSF56112">
    <property type="entry name" value="Protein kinase-like (PK-like)"/>
    <property type="match status" value="1"/>
</dbReference>
<dbReference type="PROSITE" id="PS50011">
    <property type="entry name" value="PROTEIN_KINASE_DOM"/>
    <property type="match status" value="1"/>
</dbReference>
<feature type="binding site" evidence="11">
    <location>
        <position position="138"/>
    </location>
    <ligand>
        <name>ATP</name>
        <dbReference type="ChEBI" id="CHEBI:30616"/>
    </ligand>
</feature>
<keyword evidence="4 11" id="KW-0547">Nucleotide-binding</keyword>
<keyword evidence="2" id="KW-0723">Serine/threonine-protein kinase</keyword>
<feature type="region of interest" description="Disordered" evidence="12">
    <location>
        <begin position="275"/>
        <end position="307"/>
    </location>
</feature>
<evidence type="ECO:0000256" key="12">
    <source>
        <dbReference type="SAM" id="MobiDB-lite"/>
    </source>
</evidence>
<evidence type="ECO:0000256" key="7">
    <source>
        <dbReference type="ARBA" id="ARBA00023193"/>
    </source>
</evidence>
<dbReference type="GO" id="GO:0005524">
    <property type="term" value="F:ATP binding"/>
    <property type="evidence" value="ECO:0007669"/>
    <property type="project" value="UniProtKB-UniRule"/>
</dbReference>
<dbReference type="Gene3D" id="3.30.200.20">
    <property type="entry name" value="Phosphorylase Kinase, domain 1"/>
    <property type="match status" value="1"/>
</dbReference>
<dbReference type="Proteomes" id="UP000785200">
    <property type="component" value="Unassembled WGS sequence"/>
</dbReference>
<comment type="caution">
    <text evidence="14">The sequence shown here is derived from an EMBL/GenBank/DDBJ whole genome shotgun (WGS) entry which is preliminary data.</text>
</comment>
<dbReference type="EMBL" id="VNKQ01000002">
    <property type="protein sequence ID" value="KAG0653095.1"/>
    <property type="molecule type" value="Genomic_DNA"/>
</dbReference>
<dbReference type="AlphaFoldDB" id="A0A9P6VT31"/>
<dbReference type="PANTHER" id="PTHR11042">
    <property type="entry name" value="EUKARYOTIC TRANSLATION INITIATION FACTOR 2-ALPHA KINASE EIF2-ALPHA KINASE -RELATED"/>
    <property type="match status" value="1"/>
</dbReference>
<dbReference type="OrthoDB" id="1405469at2759"/>
<comment type="similarity">
    <text evidence="8">Belongs to the protein kinase superfamily. Ser/Thr protein kinase family. GCN2 subfamily.</text>
</comment>
<dbReference type="SMART" id="SM00220">
    <property type="entry name" value="S_TKc"/>
    <property type="match status" value="1"/>
</dbReference>
<dbReference type="GO" id="GO:0017148">
    <property type="term" value="P:negative regulation of translation"/>
    <property type="evidence" value="ECO:0007669"/>
    <property type="project" value="UniProtKB-KW"/>
</dbReference>
<reference evidence="14" key="1">
    <citation type="submission" date="2019-07" db="EMBL/GenBank/DDBJ databases">
        <title>Hyphodiscus hymeniophilus genome sequencing and assembly.</title>
        <authorList>
            <person name="Kramer G."/>
            <person name="Nodwell J."/>
        </authorList>
    </citation>
    <scope>NUCLEOTIDE SEQUENCE</scope>
    <source>
        <strain evidence="14">ATCC 34498</strain>
    </source>
</reference>
<dbReference type="Gene3D" id="1.10.510.10">
    <property type="entry name" value="Transferase(Phosphotransferase) domain 1"/>
    <property type="match status" value="1"/>
</dbReference>
<evidence type="ECO:0000313" key="14">
    <source>
        <dbReference type="EMBL" id="KAG0653095.1"/>
    </source>
</evidence>
<feature type="compositionally biased region" description="Polar residues" evidence="12">
    <location>
        <begin position="505"/>
        <end position="523"/>
    </location>
</feature>
<dbReference type="GO" id="GO:0005737">
    <property type="term" value="C:cytoplasm"/>
    <property type="evidence" value="ECO:0007669"/>
    <property type="project" value="TreeGrafter"/>
</dbReference>
<evidence type="ECO:0000256" key="3">
    <source>
        <dbReference type="ARBA" id="ARBA00022679"/>
    </source>
</evidence>
<evidence type="ECO:0000256" key="6">
    <source>
        <dbReference type="ARBA" id="ARBA00022840"/>
    </source>
</evidence>
<sequence length="628" mass="69948">MTSTLQKAGLLPDEFAGQEFSELRKNYLSSFDAIIQNIAAKKAYVFEGDNTYSSLFANSNHIAINKDLLSASTTNAKAFALQQYPMAPGMLSRLRSLSIQDTPYRKQYKEQCLLGKGGFGHVYKAFHTLDGRAYAIKKVVMRVDGELNPEEKAKQMVAEIRALSRLDHRNIVRYHHCWTENLPAELLGDSSGSVSEEETSADVSKLASVENLKAGLSSADKNIKKRLARDSRHQRQVSRMQGEAEDSIIFANSTSVSATPGKAVVKKSFFRSPKSHIDIDSDNENDIDSENKNDNDSSDSDESVDNYEGIDIEFGTDNGYSTEEIPRATEIVKKSAVFDVVLFIQMSLHPMNLEDYLWPEQQKRAKAKVEHCHHCLPTARILLAILDGVDYIHRHKIVHRDLKPPNIMLSVSEDANSLLDGSIKVSDCSECSDAEGNELYITPHIGDFGLVAEIQDSEVSDLSLALESTAMSAERITLFTPSLPSTSTFPTTSITRLSPKDRFSNLSSSPIHSSAPGLSTRQPGTRYYVAPRSSKGKDIICPRVDVYSLGVIALEMVYKFNTRSERAFELDRLKDGCFPQGFEKHRMASGIKSMLCPEREQRWGCAEVRKWLNTIIETETKSSVANCE</sequence>
<dbReference type="Pfam" id="PF00069">
    <property type="entry name" value="Pkinase"/>
    <property type="match status" value="2"/>
</dbReference>
<evidence type="ECO:0000256" key="10">
    <source>
        <dbReference type="ARBA" id="ARBA00048977"/>
    </source>
</evidence>
<evidence type="ECO:0000256" key="9">
    <source>
        <dbReference type="ARBA" id="ARBA00048659"/>
    </source>
</evidence>
<protein>
    <recommendedName>
        <fullName evidence="1">non-specific serine/threonine protein kinase</fullName>
        <ecNumber evidence="1">2.7.11.1</ecNumber>
    </recommendedName>
</protein>
<evidence type="ECO:0000256" key="2">
    <source>
        <dbReference type="ARBA" id="ARBA00022527"/>
    </source>
</evidence>
<evidence type="ECO:0000256" key="11">
    <source>
        <dbReference type="PROSITE-ProRule" id="PRU10141"/>
    </source>
</evidence>
<proteinExistence type="inferred from homology"/>
<dbReference type="InterPro" id="IPR017441">
    <property type="entry name" value="Protein_kinase_ATP_BS"/>
</dbReference>
<evidence type="ECO:0000256" key="8">
    <source>
        <dbReference type="ARBA" id="ARBA00037982"/>
    </source>
</evidence>
<evidence type="ECO:0000256" key="1">
    <source>
        <dbReference type="ARBA" id="ARBA00012513"/>
    </source>
</evidence>
<dbReference type="PROSITE" id="PS00108">
    <property type="entry name" value="PROTEIN_KINASE_ST"/>
    <property type="match status" value="1"/>
</dbReference>
<evidence type="ECO:0000256" key="5">
    <source>
        <dbReference type="ARBA" id="ARBA00022777"/>
    </source>
</evidence>
<keyword evidence="5" id="KW-0418">Kinase</keyword>
<keyword evidence="6 11" id="KW-0067">ATP-binding</keyword>
<comment type="catalytic activity">
    <reaction evidence="9">
        <text>L-threonyl-[protein] + ATP = O-phospho-L-threonyl-[protein] + ADP + H(+)</text>
        <dbReference type="Rhea" id="RHEA:46608"/>
        <dbReference type="Rhea" id="RHEA-COMP:11060"/>
        <dbReference type="Rhea" id="RHEA-COMP:11605"/>
        <dbReference type="ChEBI" id="CHEBI:15378"/>
        <dbReference type="ChEBI" id="CHEBI:30013"/>
        <dbReference type="ChEBI" id="CHEBI:30616"/>
        <dbReference type="ChEBI" id="CHEBI:61977"/>
        <dbReference type="ChEBI" id="CHEBI:456216"/>
        <dbReference type="EC" id="2.7.11.1"/>
    </reaction>
    <physiologicalReaction direction="left-to-right" evidence="9">
        <dbReference type="Rhea" id="RHEA:46609"/>
    </physiologicalReaction>
</comment>
<dbReference type="GO" id="GO:0004694">
    <property type="term" value="F:eukaryotic translation initiation factor 2alpha kinase activity"/>
    <property type="evidence" value="ECO:0007669"/>
    <property type="project" value="TreeGrafter"/>
</dbReference>
<accession>A0A9P6VT31</accession>
<keyword evidence="15" id="KW-1185">Reference proteome</keyword>
<gene>
    <name evidence="14" type="ORF">D0Z07_0313</name>
</gene>
<evidence type="ECO:0000256" key="4">
    <source>
        <dbReference type="ARBA" id="ARBA00022741"/>
    </source>
</evidence>
<dbReference type="PROSITE" id="PS00107">
    <property type="entry name" value="PROTEIN_KINASE_ATP"/>
    <property type="match status" value="1"/>
</dbReference>
<evidence type="ECO:0000313" key="15">
    <source>
        <dbReference type="Proteomes" id="UP000785200"/>
    </source>
</evidence>
<keyword evidence="7" id="KW-0652">Protein synthesis inhibitor</keyword>
<organism evidence="14 15">
    <name type="scientific">Hyphodiscus hymeniophilus</name>
    <dbReference type="NCBI Taxonomy" id="353542"/>
    <lineage>
        <taxon>Eukaryota</taxon>
        <taxon>Fungi</taxon>
        <taxon>Dikarya</taxon>
        <taxon>Ascomycota</taxon>
        <taxon>Pezizomycotina</taxon>
        <taxon>Leotiomycetes</taxon>
        <taxon>Helotiales</taxon>
        <taxon>Hyphodiscaceae</taxon>
        <taxon>Hyphodiscus</taxon>
    </lineage>
</organism>
<dbReference type="GO" id="GO:0005634">
    <property type="term" value="C:nucleus"/>
    <property type="evidence" value="ECO:0007669"/>
    <property type="project" value="TreeGrafter"/>
</dbReference>
<feature type="domain" description="Protein kinase" evidence="13">
    <location>
        <begin position="108"/>
        <end position="612"/>
    </location>
</feature>
<dbReference type="InterPro" id="IPR000719">
    <property type="entry name" value="Prot_kinase_dom"/>
</dbReference>
<dbReference type="EC" id="2.7.11.1" evidence="1"/>
<feature type="region of interest" description="Disordered" evidence="12">
    <location>
        <begin position="505"/>
        <end position="524"/>
    </location>
</feature>
<dbReference type="InterPro" id="IPR050339">
    <property type="entry name" value="CC_SR_Kinase"/>
</dbReference>
<keyword evidence="3" id="KW-0808">Transferase</keyword>
<dbReference type="PANTHER" id="PTHR11042:SF160">
    <property type="entry name" value="EUKARYOTIC TRANSLATION INITIATION FACTOR 2-ALPHA KINASE 1"/>
    <property type="match status" value="1"/>
</dbReference>
<evidence type="ECO:0000259" key="13">
    <source>
        <dbReference type="PROSITE" id="PS50011"/>
    </source>
</evidence>
<feature type="compositionally biased region" description="Acidic residues" evidence="12">
    <location>
        <begin position="296"/>
        <end position="307"/>
    </location>
</feature>
<feature type="region of interest" description="Disordered" evidence="12">
    <location>
        <begin position="223"/>
        <end position="243"/>
    </location>
</feature>
<name>A0A9P6VT31_9HELO</name>
<dbReference type="InterPro" id="IPR008271">
    <property type="entry name" value="Ser/Thr_kinase_AS"/>
</dbReference>
<dbReference type="InterPro" id="IPR011009">
    <property type="entry name" value="Kinase-like_dom_sf"/>
</dbReference>
<comment type="catalytic activity">
    <reaction evidence="10">
        <text>L-seryl-[protein] + ATP = O-phospho-L-seryl-[protein] + ADP + H(+)</text>
        <dbReference type="Rhea" id="RHEA:17989"/>
        <dbReference type="Rhea" id="RHEA-COMP:9863"/>
        <dbReference type="Rhea" id="RHEA-COMP:11604"/>
        <dbReference type="ChEBI" id="CHEBI:15378"/>
        <dbReference type="ChEBI" id="CHEBI:29999"/>
        <dbReference type="ChEBI" id="CHEBI:30616"/>
        <dbReference type="ChEBI" id="CHEBI:83421"/>
        <dbReference type="ChEBI" id="CHEBI:456216"/>
        <dbReference type="EC" id="2.7.11.1"/>
    </reaction>
    <physiologicalReaction direction="left-to-right" evidence="10">
        <dbReference type="Rhea" id="RHEA:17990"/>
    </physiologicalReaction>
</comment>